<gene>
    <name evidence="6" type="ORF">DEM27_04525</name>
</gene>
<dbReference type="OrthoDB" id="9793571at2"/>
<keyword evidence="4" id="KW-0804">Transcription</keyword>
<accession>A0A2U2DUD3</accession>
<dbReference type="SUPFAM" id="SSF46785">
    <property type="entry name" value="Winged helix' DNA-binding domain"/>
    <property type="match status" value="1"/>
</dbReference>
<evidence type="ECO:0000313" key="7">
    <source>
        <dbReference type="Proteomes" id="UP000245252"/>
    </source>
</evidence>
<dbReference type="AlphaFoldDB" id="A0A2U2DUD3"/>
<keyword evidence="3" id="KW-0238">DNA-binding</keyword>
<dbReference type="InterPro" id="IPR058163">
    <property type="entry name" value="LysR-type_TF_proteobact-type"/>
</dbReference>
<evidence type="ECO:0000313" key="6">
    <source>
        <dbReference type="EMBL" id="PWE56914.1"/>
    </source>
</evidence>
<dbReference type="CDD" id="cd08432">
    <property type="entry name" value="PBP2_GcdR_TrpI_HvrB_AmpR_like"/>
    <property type="match status" value="1"/>
</dbReference>
<feature type="domain" description="HTH lysR-type" evidence="5">
    <location>
        <begin position="7"/>
        <end position="64"/>
    </location>
</feature>
<dbReference type="PRINTS" id="PR00039">
    <property type="entry name" value="HTHLYSR"/>
</dbReference>
<organism evidence="6 7">
    <name type="scientific">Metarhizobium album</name>
    <dbReference type="NCBI Taxonomy" id="2182425"/>
    <lineage>
        <taxon>Bacteria</taxon>
        <taxon>Pseudomonadati</taxon>
        <taxon>Pseudomonadota</taxon>
        <taxon>Alphaproteobacteria</taxon>
        <taxon>Hyphomicrobiales</taxon>
        <taxon>Rhizobiaceae</taxon>
        <taxon>Metarhizobium</taxon>
    </lineage>
</organism>
<dbReference type="PANTHER" id="PTHR30537">
    <property type="entry name" value="HTH-TYPE TRANSCRIPTIONAL REGULATOR"/>
    <property type="match status" value="1"/>
</dbReference>
<dbReference type="FunFam" id="1.10.10.10:FF:000001">
    <property type="entry name" value="LysR family transcriptional regulator"/>
    <property type="match status" value="1"/>
</dbReference>
<name>A0A2U2DUD3_9HYPH</name>
<dbReference type="SUPFAM" id="SSF53850">
    <property type="entry name" value="Periplasmic binding protein-like II"/>
    <property type="match status" value="1"/>
</dbReference>
<dbReference type="InterPro" id="IPR005119">
    <property type="entry name" value="LysR_subst-bd"/>
</dbReference>
<dbReference type="PROSITE" id="PS50931">
    <property type="entry name" value="HTH_LYSR"/>
    <property type="match status" value="1"/>
</dbReference>
<dbReference type="InterPro" id="IPR036388">
    <property type="entry name" value="WH-like_DNA-bd_sf"/>
</dbReference>
<evidence type="ECO:0000256" key="1">
    <source>
        <dbReference type="ARBA" id="ARBA00009437"/>
    </source>
</evidence>
<reference evidence="6 7" key="1">
    <citation type="submission" date="2018-05" db="EMBL/GenBank/DDBJ databases">
        <title>The draft genome of strain NS-104.</title>
        <authorList>
            <person name="Hang P."/>
            <person name="Jiang J."/>
        </authorList>
    </citation>
    <scope>NUCLEOTIDE SEQUENCE [LARGE SCALE GENOMIC DNA]</scope>
    <source>
        <strain evidence="6 7">NS-104</strain>
    </source>
</reference>
<dbReference type="GO" id="GO:0003700">
    <property type="term" value="F:DNA-binding transcription factor activity"/>
    <property type="evidence" value="ECO:0007669"/>
    <property type="project" value="InterPro"/>
</dbReference>
<dbReference type="Gene3D" id="1.10.10.10">
    <property type="entry name" value="Winged helix-like DNA-binding domain superfamily/Winged helix DNA-binding domain"/>
    <property type="match status" value="1"/>
</dbReference>
<dbReference type="PANTHER" id="PTHR30537:SF26">
    <property type="entry name" value="GLYCINE CLEAVAGE SYSTEM TRANSCRIPTIONAL ACTIVATOR"/>
    <property type="match status" value="1"/>
</dbReference>
<evidence type="ECO:0000256" key="3">
    <source>
        <dbReference type="ARBA" id="ARBA00023125"/>
    </source>
</evidence>
<evidence type="ECO:0000256" key="4">
    <source>
        <dbReference type="ARBA" id="ARBA00023163"/>
    </source>
</evidence>
<proteinExistence type="inferred from homology"/>
<sequence length="300" mass="33510">MKMSRQLPLNALRVFEAAARCGSFTKAGEELGLTQTAVSYQIKLLEDHIGEPLFLRRPRQVTLTTIGERLAPRVSEAFGQLQDALGAVMEASGDMLTIHSTATFAQQWFSRHLGAFQLRHPTIAVRLISSTSMVDFTREVADVAIRWGRGDWPGLSAHRIMRLDFTPMLSPKLLQATDGLKEPADLLKLSIISAGDPWWRQWFAAAGVENPDLDRFPRNEFGTQLLDAGIAMAGQGVAILNPGHFHEDIAAGRLCQPFDILCNDGRDYWLAYPESRRTVPKIKAFRNWLLAEMALDRQAE</sequence>
<dbReference type="RefSeq" id="WP_109457018.1">
    <property type="nucleotide sequence ID" value="NZ_QFBC01000002.1"/>
</dbReference>
<dbReference type="GO" id="GO:0006351">
    <property type="term" value="P:DNA-templated transcription"/>
    <property type="evidence" value="ECO:0007669"/>
    <property type="project" value="TreeGrafter"/>
</dbReference>
<keyword evidence="7" id="KW-1185">Reference proteome</keyword>
<dbReference type="Proteomes" id="UP000245252">
    <property type="component" value="Unassembled WGS sequence"/>
</dbReference>
<dbReference type="EMBL" id="QFBC01000002">
    <property type="protein sequence ID" value="PWE56914.1"/>
    <property type="molecule type" value="Genomic_DNA"/>
</dbReference>
<dbReference type="Pfam" id="PF03466">
    <property type="entry name" value="LysR_substrate"/>
    <property type="match status" value="1"/>
</dbReference>
<protein>
    <submittedName>
        <fullName evidence="6">LysR family transcriptional regulator</fullName>
    </submittedName>
</protein>
<dbReference type="Gene3D" id="3.40.190.10">
    <property type="entry name" value="Periplasmic binding protein-like II"/>
    <property type="match status" value="2"/>
</dbReference>
<dbReference type="InterPro" id="IPR000847">
    <property type="entry name" value="LysR_HTH_N"/>
</dbReference>
<evidence type="ECO:0000259" key="5">
    <source>
        <dbReference type="PROSITE" id="PS50931"/>
    </source>
</evidence>
<keyword evidence="2" id="KW-0805">Transcription regulation</keyword>
<dbReference type="Pfam" id="PF00126">
    <property type="entry name" value="HTH_1"/>
    <property type="match status" value="1"/>
</dbReference>
<comment type="caution">
    <text evidence="6">The sequence shown here is derived from an EMBL/GenBank/DDBJ whole genome shotgun (WGS) entry which is preliminary data.</text>
</comment>
<evidence type="ECO:0000256" key="2">
    <source>
        <dbReference type="ARBA" id="ARBA00023015"/>
    </source>
</evidence>
<dbReference type="InterPro" id="IPR036390">
    <property type="entry name" value="WH_DNA-bd_sf"/>
</dbReference>
<comment type="similarity">
    <text evidence="1">Belongs to the LysR transcriptional regulatory family.</text>
</comment>
<dbReference type="GO" id="GO:0043565">
    <property type="term" value="F:sequence-specific DNA binding"/>
    <property type="evidence" value="ECO:0007669"/>
    <property type="project" value="TreeGrafter"/>
</dbReference>